<accession>A0ABU1UUN6</accession>
<organism evidence="1 2">
    <name type="scientific">Cellvibrio fibrivorans</name>
    <dbReference type="NCBI Taxonomy" id="126350"/>
    <lineage>
        <taxon>Bacteria</taxon>
        <taxon>Pseudomonadati</taxon>
        <taxon>Pseudomonadota</taxon>
        <taxon>Gammaproteobacteria</taxon>
        <taxon>Cellvibrionales</taxon>
        <taxon>Cellvibrionaceae</taxon>
        <taxon>Cellvibrio</taxon>
    </lineage>
</organism>
<proteinExistence type="predicted"/>
<name>A0ABU1UUN6_9GAMM</name>
<reference evidence="1 2" key="1">
    <citation type="submission" date="2023-07" db="EMBL/GenBank/DDBJ databases">
        <title>Sorghum-associated microbial communities from plants grown in Nebraska, USA.</title>
        <authorList>
            <person name="Schachtman D."/>
        </authorList>
    </citation>
    <scope>NUCLEOTIDE SEQUENCE [LARGE SCALE GENOMIC DNA]</scope>
    <source>
        <strain evidence="1 2">BE190</strain>
    </source>
</reference>
<comment type="caution">
    <text evidence="1">The sequence shown here is derived from an EMBL/GenBank/DDBJ whole genome shotgun (WGS) entry which is preliminary data.</text>
</comment>
<sequence>MFGVSPTVAAGGLNLYNAPRLGVWNISMLLMVISSSL</sequence>
<gene>
    <name evidence="1" type="ORF">J2X05_000908</name>
</gene>
<dbReference type="Proteomes" id="UP001253595">
    <property type="component" value="Unassembled WGS sequence"/>
</dbReference>
<dbReference type="EMBL" id="JAVDVX010000001">
    <property type="protein sequence ID" value="MDR7088905.1"/>
    <property type="molecule type" value="Genomic_DNA"/>
</dbReference>
<keyword evidence="2" id="KW-1185">Reference proteome</keyword>
<protein>
    <submittedName>
        <fullName evidence="1">Uncharacterized protein</fullName>
    </submittedName>
</protein>
<evidence type="ECO:0000313" key="2">
    <source>
        <dbReference type="Proteomes" id="UP001253595"/>
    </source>
</evidence>
<evidence type="ECO:0000313" key="1">
    <source>
        <dbReference type="EMBL" id="MDR7088905.1"/>
    </source>
</evidence>